<dbReference type="RefSeq" id="WP_106302480.1">
    <property type="nucleotide sequence ID" value="NZ_PVWO01000070.1"/>
</dbReference>
<protein>
    <recommendedName>
        <fullName evidence="1">PD-(D/E)XK nuclease domain-containing protein</fullName>
    </recommendedName>
</protein>
<organism evidence="2 3">
    <name type="scientific">Chamaesiphon polymorphus CCALA 037</name>
    <dbReference type="NCBI Taxonomy" id="2107692"/>
    <lineage>
        <taxon>Bacteria</taxon>
        <taxon>Bacillati</taxon>
        <taxon>Cyanobacteriota</taxon>
        <taxon>Cyanophyceae</taxon>
        <taxon>Gomontiellales</taxon>
        <taxon>Chamaesiphonaceae</taxon>
        <taxon>Chamaesiphon</taxon>
    </lineage>
</organism>
<dbReference type="InterPro" id="IPR046821">
    <property type="entry name" value="PDDEXK_11"/>
</dbReference>
<sequence length="147" mass="16726">MSKIGVNTGKVFEQLFDTVLPAQGYRILTKDEYSPFLVPTISGGKHLPDRVIETPDLRWLILSKKWQETAGTAEQKVPFEIIKLIDAIKNSNGRFPYAYLIIGGEGWNPKLKEAYLNGDFNEYINGTELVKVVNPERFLTLINRKNL</sequence>
<keyword evidence="3" id="KW-1185">Reference proteome</keyword>
<proteinExistence type="predicted"/>
<dbReference type="Proteomes" id="UP000238937">
    <property type="component" value="Unassembled WGS sequence"/>
</dbReference>
<gene>
    <name evidence="2" type="ORF">C7B77_07890</name>
</gene>
<dbReference type="EMBL" id="PVWO01000070">
    <property type="protein sequence ID" value="PSB57592.1"/>
    <property type="molecule type" value="Genomic_DNA"/>
</dbReference>
<name>A0A2T1GIN1_9CYAN</name>
<accession>A0A2T1GIN1</accession>
<dbReference type="OrthoDB" id="1716169at2"/>
<reference evidence="2 3" key="1">
    <citation type="submission" date="2018-03" db="EMBL/GenBank/DDBJ databases">
        <title>The ancient ancestry and fast evolution of plastids.</title>
        <authorList>
            <person name="Moore K.R."/>
            <person name="Magnabosco C."/>
            <person name="Momper L."/>
            <person name="Gold D.A."/>
            <person name="Bosak T."/>
            <person name="Fournier G.P."/>
        </authorList>
    </citation>
    <scope>NUCLEOTIDE SEQUENCE [LARGE SCALE GENOMIC DNA]</scope>
    <source>
        <strain evidence="2 3">CCALA 037</strain>
    </source>
</reference>
<dbReference type="Pfam" id="PF20472">
    <property type="entry name" value="PDDEXK_11"/>
    <property type="match status" value="1"/>
</dbReference>
<evidence type="ECO:0000313" key="2">
    <source>
        <dbReference type="EMBL" id="PSB57592.1"/>
    </source>
</evidence>
<evidence type="ECO:0000313" key="3">
    <source>
        <dbReference type="Proteomes" id="UP000238937"/>
    </source>
</evidence>
<dbReference type="AlphaFoldDB" id="A0A2T1GIN1"/>
<feature type="domain" description="PD-(D/E)XK nuclease" evidence="1">
    <location>
        <begin position="6"/>
        <end position="144"/>
    </location>
</feature>
<comment type="caution">
    <text evidence="2">The sequence shown here is derived from an EMBL/GenBank/DDBJ whole genome shotgun (WGS) entry which is preliminary data.</text>
</comment>
<evidence type="ECO:0000259" key="1">
    <source>
        <dbReference type="Pfam" id="PF20472"/>
    </source>
</evidence>